<dbReference type="InterPro" id="IPR001709">
    <property type="entry name" value="Flavoprot_Pyr_Nucl_cyt_Rdtase"/>
</dbReference>
<dbReference type="Gene3D" id="3.40.50.360">
    <property type="match status" value="1"/>
</dbReference>
<dbReference type="InterPro" id="IPR017927">
    <property type="entry name" value="FAD-bd_FR_type"/>
</dbReference>
<dbReference type="InterPro" id="IPR029039">
    <property type="entry name" value="Flavoprotein-like_sf"/>
</dbReference>
<dbReference type="GO" id="GO:0010181">
    <property type="term" value="F:FMN binding"/>
    <property type="evidence" value="ECO:0007669"/>
    <property type="project" value="InterPro"/>
</dbReference>
<proteinExistence type="predicted"/>
<comment type="caution">
    <text evidence="6">The sequence shown here is derived from an EMBL/GenBank/DDBJ whole genome shotgun (WGS) entry which is preliminary data.</text>
</comment>
<evidence type="ECO:0000313" key="7">
    <source>
        <dbReference type="Proteomes" id="UP000324629"/>
    </source>
</evidence>
<dbReference type="InterPro" id="IPR001094">
    <property type="entry name" value="Flavdoxin-like"/>
</dbReference>
<dbReference type="GO" id="GO:0016491">
    <property type="term" value="F:oxidoreductase activity"/>
    <property type="evidence" value="ECO:0007669"/>
    <property type="project" value="InterPro"/>
</dbReference>
<dbReference type="EMBL" id="QNGE01004254">
    <property type="protein sequence ID" value="KAA3673076.1"/>
    <property type="molecule type" value="Genomic_DNA"/>
</dbReference>
<evidence type="ECO:0000256" key="2">
    <source>
        <dbReference type="ARBA" id="ARBA00022630"/>
    </source>
</evidence>
<comment type="cofactor">
    <cofactor evidence="1">
        <name>FAD</name>
        <dbReference type="ChEBI" id="CHEBI:57692"/>
    </cofactor>
</comment>
<dbReference type="PANTHER" id="PTHR19384">
    <property type="entry name" value="NITRIC OXIDE SYNTHASE-RELATED"/>
    <property type="match status" value="1"/>
</dbReference>
<dbReference type="SUPFAM" id="SSF52343">
    <property type="entry name" value="Ferredoxin reductase-like, C-terminal NADP-linked domain"/>
    <property type="match status" value="1"/>
</dbReference>
<name>A0A5J4NBT2_9TREM</name>
<dbReference type="GO" id="GO:0005829">
    <property type="term" value="C:cytosol"/>
    <property type="evidence" value="ECO:0007669"/>
    <property type="project" value="TreeGrafter"/>
</dbReference>
<dbReference type="InterPro" id="IPR008254">
    <property type="entry name" value="Flavodoxin/NO_synth"/>
</dbReference>
<dbReference type="InterPro" id="IPR001433">
    <property type="entry name" value="OxRdtase_FAD/NAD-bd"/>
</dbReference>
<dbReference type="InterPro" id="IPR039261">
    <property type="entry name" value="FNR_nucleotide-bd"/>
</dbReference>
<dbReference type="PROSITE" id="PS50902">
    <property type="entry name" value="FLAVODOXIN_LIKE"/>
    <property type="match status" value="1"/>
</dbReference>
<feature type="domain" description="Flavodoxin-like" evidence="4">
    <location>
        <begin position="17"/>
        <end position="189"/>
    </location>
</feature>
<accession>A0A5J4NBT2</accession>
<evidence type="ECO:0000256" key="1">
    <source>
        <dbReference type="ARBA" id="ARBA00001974"/>
    </source>
</evidence>
<dbReference type="PANTHER" id="PTHR19384:SF10">
    <property type="entry name" value="NADPH-DEPENDENT DIFLAVIN OXIDOREDUCTASE 1"/>
    <property type="match status" value="1"/>
</dbReference>
<feature type="domain" description="FAD-binding FR-type" evidence="5">
    <location>
        <begin position="270"/>
        <end position="537"/>
    </location>
</feature>
<dbReference type="SUPFAM" id="SSF63380">
    <property type="entry name" value="Riboflavin synthase domain-like"/>
    <property type="match status" value="1"/>
</dbReference>
<dbReference type="InterPro" id="IPR023173">
    <property type="entry name" value="NADPH_Cyt_P450_Rdtase_alpha"/>
</dbReference>
<evidence type="ECO:0000313" key="6">
    <source>
        <dbReference type="EMBL" id="KAA3673076.1"/>
    </source>
</evidence>
<evidence type="ECO:0000259" key="4">
    <source>
        <dbReference type="PROSITE" id="PS50902"/>
    </source>
</evidence>
<dbReference type="PRINTS" id="PR00369">
    <property type="entry name" value="FLAVODOXIN"/>
</dbReference>
<dbReference type="Pfam" id="PF00175">
    <property type="entry name" value="NAD_binding_1"/>
    <property type="match status" value="1"/>
</dbReference>
<dbReference type="SUPFAM" id="SSF52218">
    <property type="entry name" value="Flavoproteins"/>
    <property type="match status" value="1"/>
</dbReference>
<dbReference type="Gene3D" id="3.40.50.80">
    <property type="entry name" value="Nucleotide-binding domain of ferredoxin-NADP reductase (FNR) module"/>
    <property type="match status" value="1"/>
</dbReference>
<dbReference type="PROSITE" id="PS51384">
    <property type="entry name" value="FAD_FR"/>
    <property type="match status" value="1"/>
</dbReference>
<dbReference type="InterPro" id="IPR017938">
    <property type="entry name" value="Riboflavin_synthase-like_b-brl"/>
</dbReference>
<dbReference type="Gene3D" id="2.40.30.10">
    <property type="entry name" value="Translation factors"/>
    <property type="match status" value="1"/>
</dbReference>
<evidence type="ECO:0008006" key="8">
    <source>
        <dbReference type="Google" id="ProtNLM"/>
    </source>
</evidence>
<keyword evidence="7" id="KW-1185">Reference proteome</keyword>
<dbReference type="PRINTS" id="PR00371">
    <property type="entry name" value="FPNCR"/>
</dbReference>
<dbReference type="Proteomes" id="UP000324629">
    <property type="component" value="Unassembled WGS sequence"/>
</dbReference>
<gene>
    <name evidence="6" type="ORF">DEA37_0005861</name>
</gene>
<dbReference type="AlphaFoldDB" id="A0A5J4NBT2"/>
<evidence type="ECO:0000259" key="5">
    <source>
        <dbReference type="PROSITE" id="PS51384"/>
    </source>
</evidence>
<dbReference type="Pfam" id="PF00258">
    <property type="entry name" value="Flavodoxin_1"/>
    <property type="match status" value="1"/>
</dbReference>
<organism evidence="6 7">
    <name type="scientific">Paragonimus westermani</name>
    <dbReference type="NCBI Taxonomy" id="34504"/>
    <lineage>
        <taxon>Eukaryota</taxon>
        <taxon>Metazoa</taxon>
        <taxon>Spiralia</taxon>
        <taxon>Lophotrochozoa</taxon>
        <taxon>Platyhelminthes</taxon>
        <taxon>Trematoda</taxon>
        <taxon>Digenea</taxon>
        <taxon>Plagiorchiida</taxon>
        <taxon>Troglotremata</taxon>
        <taxon>Troglotrematidae</taxon>
        <taxon>Paragonimus</taxon>
    </lineage>
</organism>
<evidence type="ECO:0000256" key="3">
    <source>
        <dbReference type="ARBA" id="ARBA00022827"/>
    </source>
</evidence>
<keyword evidence="2" id="KW-0285">Flavoprotein</keyword>
<protein>
    <recommendedName>
        <fullName evidence="8">NADPH-dependent diflavin oxidoreductase 1</fullName>
    </recommendedName>
</protein>
<reference evidence="6 7" key="1">
    <citation type="journal article" date="2019" name="Gigascience">
        <title>Whole-genome sequence of the oriental lung fluke Paragonimus westermani.</title>
        <authorList>
            <person name="Oey H."/>
            <person name="Zakrzewski M."/>
            <person name="Narain K."/>
            <person name="Devi K.R."/>
            <person name="Agatsuma T."/>
            <person name="Nawaratna S."/>
            <person name="Gobert G.N."/>
            <person name="Jones M.K."/>
            <person name="Ragan M.A."/>
            <person name="McManus D.P."/>
            <person name="Krause L."/>
        </authorList>
    </citation>
    <scope>NUCLEOTIDE SEQUENCE [LARGE SCALE GENOMIC DNA]</scope>
    <source>
        <strain evidence="6 7">IND2009</strain>
    </source>
</reference>
<keyword evidence="3" id="KW-0274">FAD</keyword>
<dbReference type="Gene3D" id="1.20.990.10">
    <property type="entry name" value="NADPH-cytochrome p450 Reductase, Chain A, domain 3"/>
    <property type="match status" value="1"/>
</dbReference>
<sequence>MVNSVPPTENTLVPARFLVLYGSQTGVSRSIAERLVLQARRLFVPLVNTGNGTSSSLSLSLSALDSYVPVSRLATEDGIVLFICSTTGYGVPPDNMCQFWRRLMNRSLPVGRALLNLHFAVLGIGDSSYPKFNIVAKKLYRRLTQLGATPLELSTTDDNFAPEQGLGLADEQAELTLHGLLRWWVPQLWELLSKRWQLPFVAALPKPLTFSALESPAMVASFWPIFNVEFVAHSNPLINGVCTTQLEDEHVTRVVEEDNSCFLNGLPSPLSAKWFYVKQNQRVTASDHFQDTRLLTLSVDHDQPNLKFQPGDVLFVQPKNRLEDVVLLLTITHTSPGDRLRVTTRDPNFPAPSVWHPVLQSASRSGLSTAWYATYYFDLNSVPDSFVFAKLAACAYLALQKPDAGHPNFGTDRLKLEFERLAELCSMSTTEIADELHEYVTRPRRRLVEVLVDFPVTAGLLSPDKWFDVLPGPIRARPYSIASAPPNIQLLVAVVNYKTRMAKPRLGLTSNYLADLSVGKCLPGWIASDVAGGFDFAQLLKTPIPPCLLIAPGTGVAPFRSFLWYQHQLLNGQGNNVLFFGCRYSTKDYYFQKEWSQLESAGQLHILTAFSRESKTESTDDAISQNTIQSRVYVQHKLCENADLVWSILASPNSFVFVAGNAKSMPNEVRNALVTVCETAGGLSAKKAEAKLTALEADRRFQVEAWS</sequence>
<dbReference type="GO" id="GO:0050660">
    <property type="term" value="F:flavin adenine dinucleotide binding"/>
    <property type="evidence" value="ECO:0007669"/>
    <property type="project" value="TreeGrafter"/>
</dbReference>